<reference evidence="2 3" key="1">
    <citation type="submission" date="2014-03" db="EMBL/GenBank/DDBJ databases">
        <title>Draft Genome Sequences of Four Burkholderia Strains.</title>
        <authorList>
            <person name="Liu X.Y."/>
            <person name="Li C.X."/>
            <person name="Xu J.H."/>
        </authorList>
    </citation>
    <scope>NUCLEOTIDE SEQUENCE [LARGE SCALE GENOMIC DNA]</scope>
    <source>
        <strain evidence="2 3">OP-1</strain>
    </source>
</reference>
<dbReference type="EMBL" id="JFHD01000035">
    <property type="protein sequence ID" value="KDR26331.1"/>
    <property type="molecule type" value="Genomic_DNA"/>
</dbReference>
<dbReference type="Proteomes" id="UP000027451">
    <property type="component" value="Unassembled WGS sequence"/>
</dbReference>
<evidence type="ECO:0000313" key="3">
    <source>
        <dbReference type="Proteomes" id="UP000027451"/>
    </source>
</evidence>
<keyword evidence="3" id="KW-1185">Reference proteome</keyword>
<keyword evidence="1" id="KW-0732">Signal</keyword>
<gene>
    <name evidence="2" type="ORF">BG60_23230</name>
</gene>
<feature type="signal peptide" evidence="1">
    <location>
        <begin position="1"/>
        <end position="37"/>
    </location>
</feature>
<sequence>MQCVLSEFGTRRGLTARRSVLALMLAASSACIPVAHATESALGRPVAGMSVGPSAGIVPPEPMTIVNFENIYLDGSIGANRSVPIAGTATAGVDAKIDFTLATLMRSWGSTGGWSFASAITLPYVWTDVKAGASVGRLNGARSDSAANLFDLYFTPIVAGYHFSRTDHIALSFNVWAPTGRYDPNALANTSLNNWTFVPQVAYTKLVPQYGLEFDAVAGLQFYTRNQATEYQNAPLFTLDLMGLKKFANGVGAGLVMGTVQQLGKDSGPVADRLDGFVGHDFSLGPIVTYDTKVGGKHPVSASLRWVPSIASTNRLKSTNSFMASATLAF</sequence>
<name>A0A656QAU5_9BURK</name>
<accession>A0A656QAU5</accession>
<dbReference type="InterPro" id="IPR025737">
    <property type="entry name" value="FApF"/>
</dbReference>
<evidence type="ECO:0000256" key="1">
    <source>
        <dbReference type="SAM" id="SignalP"/>
    </source>
</evidence>
<dbReference type="Pfam" id="PF13557">
    <property type="entry name" value="Phenol_MetA_deg"/>
    <property type="match status" value="1"/>
</dbReference>
<proteinExistence type="predicted"/>
<organism evidence="2 3">
    <name type="scientific">Caballeronia zhejiangensis</name>
    <dbReference type="NCBI Taxonomy" id="871203"/>
    <lineage>
        <taxon>Bacteria</taxon>
        <taxon>Pseudomonadati</taxon>
        <taxon>Pseudomonadota</taxon>
        <taxon>Betaproteobacteria</taxon>
        <taxon>Burkholderiales</taxon>
        <taxon>Burkholderiaceae</taxon>
        <taxon>Caballeronia</taxon>
    </lineage>
</organism>
<comment type="caution">
    <text evidence="2">The sequence shown here is derived from an EMBL/GenBank/DDBJ whole genome shotgun (WGS) entry which is preliminary data.</text>
</comment>
<feature type="chain" id="PRO_5024872380" evidence="1">
    <location>
        <begin position="38"/>
        <end position="330"/>
    </location>
</feature>
<dbReference type="AlphaFoldDB" id="A0A656QAU5"/>
<evidence type="ECO:0000313" key="2">
    <source>
        <dbReference type="EMBL" id="KDR26331.1"/>
    </source>
</evidence>
<protein>
    <submittedName>
        <fullName evidence="2">Phenol degradation protein MetA</fullName>
    </submittedName>
</protein>